<feature type="compositionally biased region" description="Basic residues" evidence="1">
    <location>
        <begin position="194"/>
        <end position="220"/>
    </location>
</feature>
<reference evidence="3" key="1">
    <citation type="submission" date="2023-02" db="EMBL/GenBank/DDBJ databases">
        <title>Colletotrichum kahawae CIFC_Que2 genome sequencing and assembly.</title>
        <authorList>
            <person name="Baroncelli R."/>
        </authorList>
    </citation>
    <scope>NUCLEOTIDE SEQUENCE</scope>
    <source>
        <strain evidence="3">CIFC_Que2</strain>
    </source>
</reference>
<dbReference type="EMBL" id="VYYT01000356">
    <property type="protein sequence ID" value="KAK2740019.1"/>
    <property type="molecule type" value="Genomic_DNA"/>
</dbReference>
<evidence type="ECO:0000313" key="4">
    <source>
        <dbReference type="Proteomes" id="UP001281614"/>
    </source>
</evidence>
<accession>A0AAD9Y781</accession>
<proteinExistence type="predicted"/>
<dbReference type="AlphaFoldDB" id="A0AAD9Y781"/>
<protein>
    <recommendedName>
        <fullName evidence="2">DUF6604 domain-containing protein</fullName>
    </recommendedName>
</protein>
<dbReference type="PIRSF" id="PIRSF028035">
    <property type="entry name" value="UCP028035"/>
    <property type="match status" value="1"/>
</dbReference>
<dbReference type="Proteomes" id="UP001281614">
    <property type="component" value="Unassembled WGS sequence"/>
</dbReference>
<dbReference type="Pfam" id="PF20253">
    <property type="entry name" value="DUF6604"/>
    <property type="match status" value="1"/>
</dbReference>
<dbReference type="PANTHER" id="PTHR38795">
    <property type="entry name" value="DUF6604 DOMAIN-CONTAINING PROTEIN"/>
    <property type="match status" value="1"/>
</dbReference>
<sequence>MPSQIKREIAGQRPPENSYLAYKRDTRHLLYWMMNTSNSIVKKYPTSQDESPVSVRVAINTSGQTTVAGLVAMAQLIARHTRKIPPGIVHLLRSVISARSMHYEQFQKFACAYPDADLEKSNSSHKHFIDALTEILQEFGGNTQPDSETPDDFEVCQQDVDEMLFSNRFSVLDINRVDGDSESDEDSAEESHRPAHRQALKKMRKGKKRQSKKSKSKRGPRVASDSDLENVPMESYRLLEGDDCLLYSMAAFSLRHQWLHLRCEIREAWNDVAYDDLNSAVAAGLSKIAVALVQKTALEIFVEFTGRDSFHTIIDCLNRNIATGGDLDQVSDGEGLVDAQELNMSYAYRDLVSFIEDFRKAGRTGKLTKALQLQLDWDPDFDVAGATDEERIYWRRAYTINWLYDLVNVYSAPYFEHGIAHRDRKKCKLEKVDWKVKGPWEDLRSLFGLNDFAAFITSLAMQKPGADIARKVLPHHVFQLQCILDSMTESKGWSFYGIGETHYLSEAAENFSPNRDLQMFLFATPDSNRYGFFKCLGLMVAYLLSDSYDHGSDNRHYLKTHTLSNLETDLRKHLDRSLLADTQSACPASRFAATNANGLWEYSPYLCGEGLTEALQLAYLASMWNWDNVSELTMMVHFYNMLRQKGYITVRIPLYEIFLDNFKDAVFAKGIIPTSRFAEGLLNRIGRHNVELCRIKRTEKIIAPKACDVYRVDQWFLQKNNFYKRKSLLLLLATADWDPSRIPDADIDLDSHLAYHRLRKVRKLVDASTGQTRLDETVFVQRLVEAGADKGKLLECVSRIQSDLGFISTGIDTENKMWYMKPRQHLELTSLLGPAREDLIEDICGEFPLSGVDFMQIGVFIGMTICHFEEVLGRDNNRLYREAYLANAPWAFMKKAKLLNLALQGNDEECLRKMAGEMQVKLLRVYNLVYWTKVEKVEDLRERLIGRLLERSNDMMEEFLSWFEQDLLDLCL</sequence>
<dbReference type="InterPro" id="IPR016864">
    <property type="entry name" value="UCP028035"/>
</dbReference>
<feature type="domain" description="DUF6604" evidence="2">
    <location>
        <begin position="21"/>
        <end position="301"/>
    </location>
</feature>
<gene>
    <name evidence="3" type="ORF">CKAH01_07188</name>
</gene>
<organism evidence="3 4">
    <name type="scientific">Colletotrichum kahawae</name>
    <name type="common">Coffee berry disease fungus</name>
    <dbReference type="NCBI Taxonomy" id="34407"/>
    <lineage>
        <taxon>Eukaryota</taxon>
        <taxon>Fungi</taxon>
        <taxon>Dikarya</taxon>
        <taxon>Ascomycota</taxon>
        <taxon>Pezizomycotina</taxon>
        <taxon>Sordariomycetes</taxon>
        <taxon>Hypocreomycetidae</taxon>
        <taxon>Glomerellales</taxon>
        <taxon>Glomerellaceae</taxon>
        <taxon>Colletotrichum</taxon>
        <taxon>Colletotrichum gloeosporioides species complex</taxon>
    </lineage>
</organism>
<evidence type="ECO:0000259" key="2">
    <source>
        <dbReference type="Pfam" id="PF20253"/>
    </source>
</evidence>
<evidence type="ECO:0000256" key="1">
    <source>
        <dbReference type="SAM" id="MobiDB-lite"/>
    </source>
</evidence>
<dbReference type="InterPro" id="IPR046539">
    <property type="entry name" value="DUF6604"/>
</dbReference>
<comment type="caution">
    <text evidence="3">The sequence shown here is derived from an EMBL/GenBank/DDBJ whole genome shotgun (WGS) entry which is preliminary data.</text>
</comment>
<feature type="region of interest" description="Disordered" evidence="1">
    <location>
        <begin position="178"/>
        <end position="227"/>
    </location>
</feature>
<dbReference type="PANTHER" id="PTHR38795:SF1">
    <property type="entry name" value="DUF6604 DOMAIN-CONTAINING PROTEIN"/>
    <property type="match status" value="1"/>
</dbReference>
<evidence type="ECO:0000313" key="3">
    <source>
        <dbReference type="EMBL" id="KAK2740019.1"/>
    </source>
</evidence>
<name>A0AAD9Y781_COLKA</name>
<keyword evidence="4" id="KW-1185">Reference proteome</keyword>